<dbReference type="InterPro" id="IPR029058">
    <property type="entry name" value="AB_hydrolase_fold"/>
</dbReference>
<feature type="domain" description="AB hydrolase-1" evidence="2">
    <location>
        <begin position="383"/>
        <end position="608"/>
    </location>
</feature>
<dbReference type="Gene3D" id="3.40.50.1820">
    <property type="entry name" value="alpha/beta hydrolase"/>
    <property type="match status" value="1"/>
</dbReference>
<dbReference type="Pfam" id="PF07993">
    <property type="entry name" value="NAD_binding_4"/>
    <property type="match status" value="1"/>
</dbReference>
<evidence type="ECO:0000259" key="2">
    <source>
        <dbReference type="Pfam" id="PF12697"/>
    </source>
</evidence>
<dbReference type="SUPFAM" id="SSF51735">
    <property type="entry name" value="NAD(P)-binding Rossmann-fold domains"/>
    <property type="match status" value="1"/>
</dbReference>
<dbReference type="PANTHER" id="PTHR48079:SF6">
    <property type="entry name" value="NAD(P)-BINDING DOMAIN-CONTAINING PROTEIN-RELATED"/>
    <property type="match status" value="1"/>
</dbReference>
<dbReference type="GO" id="GO:0004029">
    <property type="term" value="F:aldehyde dehydrogenase (NAD+) activity"/>
    <property type="evidence" value="ECO:0007669"/>
    <property type="project" value="TreeGrafter"/>
</dbReference>
<dbReference type="ESTHER" id="bacpu-b4apa9">
    <property type="family name" value="6_AlphaBeta_hydrolase"/>
</dbReference>
<protein>
    <submittedName>
        <fullName evidence="3">Nonribosomal peptide synthetase MxaA</fullName>
    </submittedName>
</protein>
<dbReference type="PANTHER" id="PTHR48079">
    <property type="entry name" value="PROTEIN YEEZ"/>
    <property type="match status" value="1"/>
</dbReference>
<dbReference type="HOGENOM" id="CLU_030014_0_0_9"/>
<evidence type="ECO:0000259" key="1">
    <source>
        <dbReference type="Pfam" id="PF07993"/>
    </source>
</evidence>
<dbReference type="Pfam" id="PF12697">
    <property type="entry name" value="Abhydrolase_6"/>
    <property type="match status" value="1"/>
</dbReference>
<dbReference type="eggNOG" id="COG0451">
    <property type="taxonomic scope" value="Bacteria"/>
</dbReference>
<evidence type="ECO:0000313" key="4">
    <source>
        <dbReference type="Proteomes" id="UP000001355"/>
    </source>
</evidence>
<keyword evidence="4" id="KW-1185">Reference proteome</keyword>
<dbReference type="InterPro" id="IPR036291">
    <property type="entry name" value="NAD(P)-bd_dom_sf"/>
</dbReference>
<organism evidence="3 4">
    <name type="scientific">Bacillus pumilus (strain SAFR-032)</name>
    <dbReference type="NCBI Taxonomy" id="315750"/>
    <lineage>
        <taxon>Bacteria</taxon>
        <taxon>Bacillati</taxon>
        <taxon>Bacillota</taxon>
        <taxon>Bacilli</taxon>
        <taxon>Bacillales</taxon>
        <taxon>Bacillaceae</taxon>
        <taxon>Bacillus</taxon>
    </lineage>
</organism>
<dbReference type="STRING" id="315750.BPUM_0755"/>
<dbReference type="KEGG" id="bpu:BPUM_0755"/>
<dbReference type="CDD" id="cd05263">
    <property type="entry name" value="MupV_like_SDR_e"/>
    <property type="match status" value="1"/>
</dbReference>
<dbReference type="OrthoDB" id="1417183at2"/>
<dbReference type="Gene3D" id="3.40.50.720">
    <property type="entry name" value="NAD(P)-binding Rossmann-like Domain"/>
    <property type="match status" value="1"/>
</dbReference>
<dbReference type="InterPro" id="IPR013120">
    <property type="entry name" value="FAR_NAD-bd"/>
</dbReference>
<reference evidence="3 4" key="1">
    <citation type="journal article" date="2007" name="PLoS ONE">
        <title>Paradoxical DNA repair and peroxide resistance gene conservation in Bacillus pumilus SAFR-032.</title>
        <authorList>
            <person name="Gioia J."/>
            <person name="Yerrapragada S."/>
            <person name="Qin X."/>
            <person name="Jiang H."/>
            <person name="Igboeli O.C."/>
            <person name="Muzny D."/>
            <person name="Dugan-Rocha S."/>
            <person name="Ding Y."/>
            <person name="Hawes A."/>
            <person name="Liu W."/>
            <person name="Perez L."/>
            <person name="Kovar C."/>
            <person name="Dinh H."/>
            <person name="Lee S."/>
            <person name="Nazareth L."/>
            <person name="Blyth P."/>
            <person name="Holder M."/>
            <person name="Buhay C."/>
            <person name="Tirumalai M.R."/>
            <person name="Liu Y."/>
            <person name="Dasgupta I."/>
            <person name="Bokhetache L."/>
            <person name="Fujita M."/>
            <person name="Karouia F."/>
            <person name="Eswara Moorthy P."/>
            <person name="Siefert J."/>
            <person name="Uzman A."/>
            <person name="Buzumbo P."/>
            <person name="Verma A."/>
            <person name="Zwiya H."/>
            <person name="McWilliams B.D."/>
            <person name="Olowu A."/>
            <person name="Clinkenbeard K.D."/>
            <person name="Newcombe D."/>
            <person name="Golebiewski L."/>
            <person name="Petrosino J.F."/>
            <person name="Nicholson W.L."/>
            <person name="Fox G.E."/>
            <person name="Venkateswaran K."/>
            <person name="Highlander S.K."/>
            <person name="Weinstock G.M."/>
        </authorList>
    </citation>
    <scope>NUCLEOTIDE SEQUENCE [LARGE SCALE GENOMIC DNA]</scope>
    <source>
        <strain evidence="3 4">SAFR-032</strain>
    </source>
</reference>
<dbReference type="AlphaFoldDB" id="A8FB24"/>
<proteinExistence type="predicted"/>
<dbReference type="Proteomes" id="UP000001355">
    <property type="component" value="Chromosome"/>
</dbReference>
<reference evidence="3 4" key="2">
    <citation type="journal article" date="2013" name="Extremophiles">
        <title>An ICEBs1-like element may be associated with the extreme radiation and desiccation resistance of Bacillus pumilus SAFR-032 spores.</title>
        <authorList>
            <person name="Tirumalai M.R."/>
            <person name="Fox G.E."/>
        </authorList>
    </citation>
    <scope>NUCLEOTIDE SEQUENCE [LARGE SCALE GENOMIC DNA]</scope>
    <source>
        <strain evidence="3 4">SAFR-032</strain>
    </source>
</reference>
<dbReference type="InterPro" id="IPR051783">
    <property type="entry name" value="NAD(P)-dependent_oxidoreduct"/>
</dbReference>
<sequence length="628" mass="70614">MKTVFLTGGTGFIGRQLVKELVKEDVNILLLVRSKRKATRTFQERGILKEAVMHFVEGDLTKVDLGLSAEDKERVLKTDVIIHAGGPMDIQATSKEAASVFLNGAKHISDLAKRIHQLKGLQQFIHVVGYMSPFDDQNSKVEIDVFQEGNSYLKIKNAYERTKFLADLYIRQQASAVGYPLSVINPPTVVGSSQTGSTEQIAGVGLLVKSMRRGLMPVIPGGNDYRLPLISNDEFAKFIVQVFKLEQPAIQTYTLVEDKQRDQNIGELLSVMSESMNMRAPKMFVPMPLMKAIMNSGVSKITNIPSDGLNFMTKRTFSNGSAKKIMGQDWFQKTSVMKFFPAVVADLDYRMMNPNGMDDHLFKRTLCDNSTLYQLQGEGKPFILLHGLLSDGEDLFPLAQELHEKTGQPVWILDLPGLGRSPFKREKYLLDMYLKALKKVLEKAANGAHLIGHSFGAYILLEALAKGDINKKYSITLLQPPVEKKHAASRNVPQFINKWTLKWASTNMIGRYVLRNGLFENTESIPAHYIEKVRNSFTSPRILNTTVQLNSLLQKINQDHFNKVTKDHLHIIWGKDDKGYSAPSHLGQVDFIPYGHHFPLSHPSETAALVIKQMKVWGTKKFEVDQRG</sequence>
<dbReference type="EMBL" id="CP000813">
    <property type="protein sequence ID" value="ABV61441.1"/>
    <property type="molecule type" value="Genomic_DNA"/>
</dbReference>
<dbReference type="RefSeq" id="WP_012009282.1">
    <property type="nucleotide sequence ID" value="NC_009848.4"/>
</dbReference>
<accession>A8FB24</accession>
<dbReference type="InterPro" id="IPR000073">
    <property type="entry name" value="AB_hydrolase_1"/>
</dbReference>
<dbReference type="SUPFAM" id="SSF53474">
    <property type="entry name" value="alpha/beta-Hydrolases"/>
    <property type="match status" value="1"/>
</dbReference>
<dbReference type="eggNOG" id="COG2267">
    <property type="taxonomic scope" value="Bacteria"/>
</dbReference>
<gene>
    <name evidence="3" type="ordered locus">BPUM_0755</name>
</gene>
<feature type="domain" description="Thioester reductase (TE)" evidence="1">
    <location>
        <begin position="6"/>
        <end position="239"/>
    </location>
</feature>
<dbReference type="GeneID" id="5620000"/>
<dbReference type="GO" id="GO:0005737">
    <property type="term" value="C:cytoplasm"/>
    <property type="evidence" value="ECO:0007669"/>
    <property type="project" value="TreeGrafter"/>
</dbReference>
<name>A8FB24_BACP2</name>
<evidence type="ECO:0000313" key="3">
    <source>
        <dbReference type="EMBL" id="ABV61441.1"/>
    </source>
</evidence>
<reference evidence="3 4" key="3">
    <citation type="journal article" date="2013" name="PLoS ONE">
        <title>Candidate genes that may be responsible for the unusual resistances exhibited by Bacillus pumilus SAFR-032 spores.</title>
        <authorList>
            <person name="Tirumalai M.R."/>
            <person name="Rastogi R."/>
            <person name="Zamani N."/>
            <person name="O'Bryant Williams E."/>
            <person name="Allen S."/>
            <person name="Diouf F."/>
            <person name="Kwende S."/>
            <person name="Weinstock G.M."/>
            <person name="Venkateswaran K.J."/>
            <person name="Fox G.E."/>
        </authorList>
    </citation>
    <scope>NUCLEOTIDE SEQUENCE [LARGE SCALE GENOMIC DNA]</scope>
    <source>
        <strain evidence="3 4">SAFR-032</strain>
    </source>
</reference>